<keyword evidence="9" id="KW-0560">Oxidoreductase</keyword>
<dbReference type="PANTHER" id="PTHR32361:SF23">
    <property type="entry name" value="FERRIC-CHELATE REDUCTASE"/>
    <property type="match status" value="1"/>
</dbReference>
<dbReference type="Gene3D" id="2.40.30.10">
    <property type="entry name" value="Translation factors"/>
    <property type="match status" value="1"/>
</dbReference>
<dbReference type="InterPro" id="IPR051410">
    <property type="entry name" value="Ferric/Cupric_Reductase"/>
</dbReference>
<dbReference type="InterPro" id="IPR013121">
    <property type="entry name" value="Fe_red_NAD-bd_6"/>
</dbReference>
<feature type="transmembrane region" description="Helical" evidence="14">
    <location>
        <begin position="801"/>
        <end position="819"/>
    </location>
</feature>
<feature type="transmembrane region" description="Helical" evidence="14">
    <location>
        <begin position="223"/>
        <end position="244"/>
    </location>
</feature>
<dbReference type="EC" id="1.16.1.9" evidence="3"/>
<evidence type="ECO:0000256" key="6">
    <source>
        <dbReference type="ARBA" id="ARBA00022692"/>
    </source>
</evidence>
<evidence type="ECO:0000256" key="5">
    <source>
        <dbReference type="ARBA" id="ARBA00022475"/>
    </source>
</evidence>
<evidence type="ECO:0000256" key="8">
    <source>
        <dbReference type="ARBA" id="ARBA00022989"/>
    </source>
</evidence>
<dbReference type="SFLD" id="SFLDG01168">
    <property type="entry name" value="Ferric_reductase_subgroup_(FRE"/>
    <property type="match status" value="2"/>
</dbReference>
<protein>
    <recommendedName>
        <fullName evidence="3">ferric-chelate reductase (NADPH)</fullName>
        <ecNumber evidence="3">1.16.1.9</ecNumber>
    </recommendedName>
</protein>
<keyword evidence="4" id="KW-0813">Transport</keyword>
<evidence type="ECO:0000256" key="7">
    <source>
        <dbReference type="ARBA" id="ARBA00022982"/>
    </source>
</evidence>
<keyword evidence="8 14" id="KW-1133">Transmembrane helix</keyword>
<dbReference type="GO" id="GO:0005886">
    <property type="term" value="C:plasma membrane"/>
    <property type="evidence" value="ECO:0007669"/>
    <property type="project" value="UniProtKB-SubCell"/>
</dbReference>
<feature type="transmembrane region" description="Helical" evidence="14">
    <location>
        <begin position="279"/>
        <end position="299"/>
    </location>
</feature>
<sequence>MAVCVKPFVSHCPSGDERKEYTANSDSWYDAPKWALAVAMCFTAILIVVMIIQVIKYISFSSRRVMKGGSFGLFNRIAAISRAMHYHRFKIRGYFLPYTFPLMLITFMFVWTTIWTFASFPYYRPGMEYGSPPLGVRAGYIATALVPLVFAIGVRVNPVSFLTGISHERLQVYHQYGARIILFFSVVHTIPFIVGPYQQGLEYGGRETARYFLQYYYDQTEQFWNGIPPLVALVWIVISSMGYFRKFSYEFFVIQHVLSVLFFLVWMLIHVKVSLLDAWYYMFVSVGTMIWSWFGRVLWTLWANEFKFNQATIEPLSEDVTRLRIITPVRWTPAQNIYIRFPTMMVFQSHPFTITSIPSLDEHSNHNIMQLLIRGKGGVTRRLRNKALSGITSVPCLIDGPYGGFLVPLDKYTHVTLIAGGTGINASIAILLDLMRKMERGETLVQHIDFVWTLRSMQSLEWFNDTFHTLSTYNTFSNVNLVVYVTGSNIAEAVAVEKSESAHSNESLVYDEKLYNFTKGRPDLRQVVKNAAHAAQGLDLAVVVCGPPRGNFNYDVMNECAATELKIARGDKLLPRRLFAHSESTECHSWLHSRLHYDVNRSRLPEKIWNVPVPREEAESENENENGRERGNTAQTASSLITPMAINKQGGSSDLYQPIYGLVVGLALLGLVLFVIALQQTKYYLAKHPQRKKQLPSFVRQIAALCRAGKYHQIKIGDWYLPHTIPLIGIISLFILLAAWSLGTLPYYSHDFNTEKSPLATRAGSLAMALVPFIFTLGSRFNPISLATGISHEKLQTYHQYGSRLLLFISVVHGVPMLLQPYFDGYRTGGDAAGRTALQNAWDNNAHFESGTVLIVFLVWINISSMRVFRRISYEFFVFQHVVTTIAFLANMFPHVNVTYMDAWNYLFATVALVLYSWFGRLALTIYSNKLSTAHAQLENLTEGMTRLSIKTKIRWKPGQHIYIRFPFLKPLQSHPFTITSIPSTDSEHSVIQLLARAKGGMTKELHERAQQGRTYIPCFVDGAYGGSIPLDGYTNVLLLSGGTGITCNMPLLLDLMQRMEKGKTVCQHIDLVWSVRSKKSLEWFDATFRSLSRLASWENVRVRVFLTGDKSAPPTSSSIATSIASDSSSNFTEKKLYEMVTGRPDLEALLNEAARQSAGTTLGLSVCGPKLFNWEVMNRVSDIEVGISMKDSCLPSTLYAHSENFAS</sequence>
<reference evidence="16 17" key="1">
    <citation type="submission" date="2019-03" db="EMBL/GenBank/DDBJ databases">
        <title>Sequencing 23 genomes of Wallemia ichthyophaga.</title>
        <authorList>
            <person name="Gostincar C."/>
        </authorList>
    </citation>
    <scope>NUCLEOTIDE SEQUENCE [LARGE SCALE GENOMIC DNA]</scope>
    <source>
        <strain evidence="16 17">EXF-5753</strain>
    </source>
</reference>
<feature type="transmembrane region" description="Helical" evidence="14">
    <location>
        <begin position="251"/>
        <end position="273"/>
    </location>
</feature>
<feature type="transmembrane region" description="Helical" evidence="14">
    <location>
        <begin position="659"/>
        <end position="678"/>
    </location>
</feature>
<evidence type="ECO:0000256" key="4">
    <source>
        <dbReference type="ARBA" id="ARBA00022448"/>
    </source>
</evidence>
<dbReference type="InterPro" id="IPR039261">
    <property type="entry name" value="FNR_nucleotide-bd"/>
</dbReference>
<dbReference type="InterPro" id="IPR013130">
    <property type="entry name" value="Fe3_Rdtase_TM_dom"/>
</dbReference>
<evidence type="ECO:0000259" key="15">
    <source>
        <dbReference type="PROSITE" id="PS51384"/>
    </source>
</evidence>
<evidence type="ECO:0000256" key="14">
    <source>
        <dbReference type="SAM" id="Phobius"/>
    </source>
</evidence>
<evidence type="ECO:0000256" key="13">
    <source>
        <dbReference type="SAM" id="MobiDB-lite"/>
    </source>
</evidence>
<dbReference type="SFLD" id="SFLDS00052">
    <property type="entry name" value="Ferric_Reductase_Domain"/>
    <property type="match status" value="2"/>
</dbReference>
<feature type="transmembrane region" description="Helical" evidence="14">
    <location>
        <begin position="763"/>
        <end position="781"/>
    </location>
</feature>
<dbReference type="Proteomes" id="UP000310189">
    <property type="component" value="Unassembled WGS sequence"/>
</dbReference>
<accession>A0A4T0FWQ1</accession>
<dbReference type="InterPro" id="IPR017938">
    <property type="entry name" value="Riboflavin_synthase-like_b-brl"/>
</dbReference>
<dbReference type="GO" id="GO:0006826">
    <property type="term" value="P:iron ion transport"/>
    <property type="evidence" value="ECO:0007669"/>
    <property type="project" value="TreeGrafter"/>
</dbReference>
<dbReference type="AlphaFoldDB" id="A0A4T0FWQ1"/>
<feature type="transmembrane region" description="Helical" evidence="14">
    <location>
        <begin position="34"/>
        <end position="58"/>
    </location>
</feature>
<feature type="transmembrane region" description="Helical" evidence="14">
    <location>
        <begin position="876"/>
        <end position="894"/>
    </location>
</feature>
<dbReference type="Pfam" id="PF01794">
    <property type="entry name" value="Ferric_reduct"/>
    <property type="match status" value="2"/>
</dbReference>
<keyword evidence="7" id="KW-0249">Electron transport</keyword>
<evidence type="ECO:0000256" key="3">
    <source>
        <dbReference type="ARBA" id="ARBA00012668"/>
    </source>
</evidence>
<dbReference type="Gene3D" id="3.40.50.80">
    <property type="entry name" value="Nucleotide-binding domain of ferredoxin-NADP reductase (FNR) module"/>
    <property type="match status" value="2"/>
</dbReference>
<feature type="domain" description="FAD-binding FR-type" evidence="15">
    <location>
        <begin position="303"/>
        <end position="408"/>
    </location>
</feature>
<dbReference type="Pfam" id="PF08022">
    <property type="entry name" value="FAD_binding_8"/>
    <property type="match status" value="2"/>
</dbReference>
<dbReference type="PROSITE" id="PS51384">
    <property type="entry name" value="FAD_FR"/>
    <property type="match status" value="2"/>
</dbReference>
<feature type="transmembrane region" description="Helical" evidence="14">
    <location>
        <begin position="138"/>
        <end position="156"/>
    </location>
</feature>
<keyword evidence="6 14" id="KW-0812">Transmembrane</keyword>
<dbReference type="Pfam" id="PF08030">
    <property type="entry name" value="NAD_binding_6"/>
    <property type="match status" value="2"/>
</dbReference>
<keyword evidence="17" id="KW-1185">Reference proteome</keyword>
<comment type="caution">
    <text evidence="16">The sequence shown here is derived from an EMBL/GenBank/DDBJ whole genome shotgun (WGS) entry which is preliminary data.</text>
</comment>
<evidence type="ECO:0000256" key="11">
    <source>
        <dbReference type="ARBA" id="ARBA00023136"/>
    </source>
</evidence>
<organism evidence="16 17">
    <name type="scientific">Wallemia hederae</name>
    <dbReference type="NCBI Taxonomy" id="1540922"/>
    <lineage>
        <taxon>Eukaryota</taxon>
        <taxon>Fungi</taxon>
        <taxon>Dikarya</taxon>
        <taxon>Basidiomycota</taxon>
        <taxon>Wallemiomycotina</taxon>
        <taxon>Wallemiomycetes</taxon>
        <taxon>Wallemiales</taxon>
        <taxon>Wallemiaceae</taxon>
        <taxon>Wallemia</taxon>
    </lineage>
</organism>
<dbReference type="GO" id="GO:0006879">
    <property type="term" value="P:intracellular iron ion homeostasis"/>
    <property type="evidence" value="ECO:0007669"/>
    <property type="project" value="TreeGrafter"/>
</dbReference>
<keyword evidence="10" id="KW-0406">Ion transport</keyword>
<dbReference type="CDD" id="cd06186">
    <property type="entry name" value="NOX_Duox_like_FAD_NADP"/>
    <property type="match status" value="2"/>
</dbReference>
<dbReference type="SUPFAM" id="SSF52343">
    <property type="entry name" value="Ferredoxin reductase-like, C-terminal NADP-linked domain"/>
    <property type="match status" value="2"/>
</dbReference>
<feature type="region of interest" description="Disordered" evidence="13">
    <location>
        <begin position="614"/>
        <end position="635"/>
    </location>
</feature>
<feature type="transmembrane region" description="Helical" evidence="14">
    <location>
        <begin position="94"/>
        <end position="118"/>
    </location>
</feature>
<evidence type="ECO:0000256" key="2">
    <source>
        <dbReference type="ARBA" id="ARBA00006278"/>
    </source>
</evidence>
<dbReference type="OrthoDB" id="17725at2759"/>
<evidence type="ECO:0000313" key="17">
    <source>
        <dbReference type="Proteomes" id="UP000310189"/>
    </source>
</evidence>
<gene>
    <name evidence="16" type="ORF">E3P99_00302</name>
</gene>
<proteinExistence type="inferred from homology"/>
<comment type="subcellular location">
    <subcellularLocation>
        <location evidence="1">Cell membrane</location>
        <topology evidence="1">Multi-pass membrane protein</topology>
    </subcellularLocation>
</comment>
<dbReference type="GO" id="GO:0015677">
    <property type="term" value="P:copper ion import"/>
    <property type="evidence" value="ECO:0007669"/>
    <property type="project" value="TreeGrafter"/>
</dbReference>
<feature type="transmembrane region" description="Helical" evidence="14">
    <location>
        <begin position="720"/>
        <end position="743"/>
    </location>
</feature>
<feature type="transmembrane region" description="Helical" evidence="14">
    <location>
        <begin position="176"/>
        <end position="194"/>
    </location>
</feature>
<evidence type="ECO:0000256" key="1">
    <source>
        <dbReference type="ARBA" id="ARBA00004651"/>
    </source>
</evidence>
<feature type="transmembrane region" description="Helical" evidence="14">
    <location>
        <begin position="851"/>
        <end position="869"/>
    </location>
</feature>
<dbReference type="EMBL" id="SPNW01000003">
    <property type="protein sequence ID" value="TIA93168.1"/>
    <property type="molecule type" value="Genomic_DNA"/>
</dbReference>
<evidence type="ECO:0000256" key="10">
    <source>
        <dbReference type="ARBA" id="ARBA00023065"/>
    </source>
</evidence>
<feature type="transmembrane region" description="Helical" evidence="14">
    <location>
        <begin position="415"/>
        <end position="435"/>
    </location>
</feature>
<dbReference type="SUPFAM" id="SSF63380">
    <property type="entry name" value="Riboflavin synthase domain-like"/>
    <property type="match status" value="2"/>
</dbReference>
<dbReference type="InterPro" id="IPR013112">
    <property type="entry name" value="FAD-bd_8"/>
</dbReference>
<evidence type="ECO:0000256" key="12">
    <source>
        <dbReference type="ARBA" id="ARBA00048483"/>
    </source>
</evidence>
<feature type="transmembrane region" description="Helical" evidence="14">
    <location>
        <begin position="906"/>
        <end position="924"/>
    </location>
</feature>
<keyword evidence="5" id="KW-1003">Cell membrane</keyword>
<comment type="catalytic activity">
    <reaction evidence="12">
        <text>2 a Fe(II)-siderophore + NADP(+) + H(+) = 2 a Fe(III)-siderophore + NADPH</text>
        <dbReference type="Rhea" id="RHEA:28795"/>
        <dbReference type="Rhea" id="RHEA-COMP:11342"/>
        <dbReference type="Rhea" id="RHEA-COMP:11344"/>
        <dbReference type="ChEBI" id="CHEBI:15378"/>
        <dbReference type="ChEBI" id="CHEBI:29033"/>
        <dbReference type="ChEBI" id="CHEBI:29034"/>
        <dbReference type="ChEBI" id="CHEBI:57783"/>
        <dbReference type="ChEBI" id="CHEBI:58349"/>
        <dbReference type="EC" id="1.16.1.9"/>
    </reaction>
</comment>
<feature type="domain" description="FAD-binding FR-type" evidence="15">
    <location>
        <begin position="928"/>
        <end position="1031"/>
    </location>
</feature>
<dbReference type="PANTHER" id="PTHR32361">
    <property type="entry name" value="FERRIC/CUPRIC REDUCTASE TRANSMEMBRANE COMPONENT"/>
    <property type="match status" value="1"/>
</dbReference>
<name>A0A4T0FWQ1_9BASI</name>
<evidence type="ECO:0000256" key="9">
    <source>
        <dbReference type="ARBA" id="ARBA00023002"/>
    </source>
</evidence>
<evidence type="ECO:0000313" key="16">
    <source>
        <dbReference type="EMBL" id="TIA93168.1"/>
    </source>
</evidence>
<dbReference type="InterPro" id="IPR017927">
    <property type="entry name" value="FAD-bd_FR_type"/>
</dbReference>
<keyword evidence="11 14" id="KW-0472">Membrane</keyword>
<comment type="similarity">
    <text evidence="2">Belongs to the ferric reductase (FRE) family.</text>
</comment>
<dbReference type="GO" id="GO:0052851">
    <property type="term" value="F:ferric-chelate reductase (NADPH) activity"/>
    <property type="evidence" value="ECO:0007669"/>
    <property type="project" value="UniProtKB-EC"/>
</dbReference>